<dbReference type="AlphaFoldDB" id="A0A4R7PFC6"/>
<dbReference type="RefSeq" id="WP_246051573.1">
    <property type="nucleotide sequence ID" value="NZ_MWIN01000001.1"/>
</dbReference>
<accession>A0A4R7PFC6</accession>
<keyword evidence="1" id="KW-0812">Transmembrane</keyword>
<name>A0A4R7PFC6_9GAMM</name>
<dbReference type="EMBL" id="SOBT01000008">
    <property type="protein sequence ID" value="TDU32482.1"/>
    <property type="molecule type" value="Genomic_DNA"/>
</dbReference>
<reference evidence="2 3" key="1">
    <citation type="submission" date="2019-03" db="EMBL/GenBank/DDBJ databases">
        <title>Genomic Encyclopedia of Type Strains, Phase IV (KMG-IV): sequencing the most valuable type-strain genomes for metagenomic binning, comparative biology and taxonomic classification.</title>
        <authorList>
            <person name="Goeker M."/>
        </authorList>
    </citation>
    <scope>NUCLEOTIDE SEQUENCE [LARGE SCALE GENOMIC DNA]</scope>
    <source>
        <strain evidence="2 3">DSM 26377</strain>
    </source>
</reference>
<dbReference type="InterPro" id="IPR029058">
    <property type="entry name" value="AB_hydrolase_fold"/>
</dbReference>
<evidence type="ECO:0000313" key="2">
    <source>
        <dbReference type="EMBL" id="TDU32482.1"/>
    </source>
</evidence>
<dbReference type="SUPFAM" id="SSF53474">
    <property type="entry name" value="alpha/beta-Hydrolases"/>
    <property type="match status" value="1"/>
</dbReference>
<proteinExistence type="predicted"/>
<organism evidence="2 3">
    <name type="scientific">Panacagrimonas perspica</name>
    <dbReference type="NCBI Taxonomy" id="381431"/>
    <lineage>
        <taxon>Bacteria</taxon>
        <taxon>Pseudomonadati</taxon>
        <taxon>Pseudomonadota</taxon>
        <taxon>Gammaproteobacteria</taxon>
        <taxon>Nevskiales</taxon>
        <taxon>Nevskiaceae</taxon>
        <taxon>Panacagrimonas</taxon>
    </lineage>
</organism>
<comment type="caution">
    <text evidence="2">The sequence shown here is derived from an EMBL/GenBank/DDBJ whole genome shotgun (WGS) entry which is preliminary data.</text>
</comment>
<protein>
    <recommendedName>
        <fullName evidence="4">Prolyl oligopeptidase family protein</fullName>
    </recommendedName>
</protein>
<feature type="transmembrane region" description="Helical" evidence="1">
    <location>
        <begin position="12"/>
        <end position="30"/>
    </location>
</feature>
<feature type="transmembrane region" description="Helical" evidence="1">
    <location>
        <begin position="36"/>
        <end position="56"/>
    </location>
</feature>
<keyword evidence="1" id="KW-0472">Membrane</keyword>
<evidence type="ECO:0000313" key="3">
    <source>
        <dbReference type="Proteomes" id="UP000295341"/>
    </source>
</evidence>
<dbReference type="Gene3D" id="3.40.50.1820">
    <property type="entry name" value="alpha/beta hydrolase"/>
    <property type="match status" value="1"/>
</dbReference>
<evidence type="ECO:0008006" key="4">
    <source>
        <dbReference type="Google" id="ProtNLM"/>
    </source>
</evidence>
<dbReference type="PANTHER" id="PTHR13617:SF14">
    <property type="entry name" value="PROTEIN ABHD18"/>
    <property type="match status" value="1"/>
</dbReference>
<gene>
    <name evidence="2" type="ORF">DFR24_1880</name>
</gene>
<evidence type="ECO:0000256" key="1">
    <source>
        <dbReference type="SAM" id="Phobius"/>
    </source>
</evidence>
<keyword evidence="1" id="KW-1133">Transmembrane helix</keyword>
<dbReference type="PANTHER" id="PTHR13617">
    <property type="entry name" value="PROTEIN ABHD18"/>
    <property type="match status" value="1"/>
</dbReference>
<feature type="transmembrane region" description="Helical" evidence="1">
    <location>
        <begin position="68"/>
        <end position="98"/>
    </location>
</feature>
<sequence>MAPRPLKLPRQYQWWGLVPAIAGLYALSLIHGFATALLAGPPALLWVVTGLSMVLLRGDARVTAYMAVASVLAVLVSLPLVFAAGFVPAVVVGLLGLVCFTVSGRVSLIEAVVDEVVPEPDDDLHMQVKVGFDEAMMGYFLIAARVPGGELAERMCSEALELAKAMDARGWLESPERLHVAPEAPDKLNAQSDKRFGFDFERISFDSGFVPDAALPGAGRWASHAANNRATAWMLRHPGPTRPWVVCIHGYRMGETWMDFGLFKPGYLHKRMGFNVLMPVLPLHGPRRIGRKSGDQYLDGDLLDLLFAQSQALWDLRRWLAWLRANEDRPQIGVYGVSLGGYNTGLLTGYEKDLDFAVAGIPVVDFAQTLWRVMPPPHRRYFEARGLSEARYRELLKPVSPLTLPCRIPRDRRFVFAAAADRIVPAQQPALLAAHWDVQTRWYQGSHMSIGSETEPRATLEEALRVAGWTAPETRPYV</sequence>
<keyword evidence="3" id="KW-1185">Reference proteome</keyword>
<dbReference type="Proteomes" id="UP000295341">
    <property type="component" value="Unassembled WGS sequence"/>
</dbReference>